<organism evidence="1 2">
    <name type="scientific">Comamonas nitrativorans</name>
    <dbReference type="NCBI Taxonomy" id="108437"/>
    <lineage>
        <taxon>Bacteria</taxon>
        <taxon>Pseudomonadati</taxon>
        <taxon>Pseudomonadota</taxon>
        <taxon>Betaproteobacteria</taxon>
        <taxon>Burkholderiales</taxon>
        <taxon>Comamonadaceae</taxon>
        <taxon>Comamonas</taxon>
    </lineage>
</organism>
<keyword evidence="2" id="KW-1185">Reference proteome</keyword>
<dbReference type="RefSeq" id="WP_377727524.1">
    <property type="nucleotide sequence ID" value="NZ_JBHSEW010000014.1"/>
</dbReference>
<gene>
    <name evidence="1" type="ORF">ACFO3A_13910</name>
</gene>
<name>A0ABV9H1M0_9BURK</name>
<accession>A0ABV9H1M0</accession>
<dbReference type="Proteomes" id="UP001595967">
    <property type="component" value="Unassembled WGS sequence"/>
</dbReference>
<sequence>MSYRTKIEQGTPALQAFLGLLDKDIDAGRHLQPLPDDLLQAMRTFACHGAALDEDVEGDLAL</sequence>
<evidence type="ECO:0000313" key="2">
    <source>
        <dbReference type="Proteomes" id="UP001595967"/>
    </source>
</evidence>
<reference evidence="2" key="1">
    <citation type="journal article" date="2019" name="Int. J. Syst. Evol. Microbiol.">
        <title>The Global Catalogue of Microorganisms (GCM) 10K type strain sequencing project: providing services to taxonomists for standard genome sequencing and annotation.</title>
        <authorList>
            <consortium name="The Broad Institute Genomics Platform"/>
            <consortium name="The Broad Institute Genome Sequencing Center for Infectious Disease"/>
            <person name="Wu L."/>
            <person name="Ma J."/>
        </authorList>
    </citation>
    <scope>NUCLEOTIDE SEQUENCE [LARGE SCALE GENOMIC DNA]</scope>
    <source>
        <strain evidence="2">JCM 11650</strain>
    </source>
</reference>
<protein>
    <submittedName>
        <fullName evidence="1">Uncharacterized protein</fullName>
    </submittedName>
</protein>
<proteinExistence type="predicted"/>
<comment type="caution">
    <text evidence="1">The sequence shown here is derived from an EMBL/GenBank/DDBJ whole genome shotgun (WGS) entry which is preliminary data.</text>
</comment>
<dbReference type="EMBL" id="JBHSEW010000014">
    <property type="protein sequence ID" value="MFC4623298.1"/>
    <property type="molecule type" value="Genomic_DNA"/>
</dbReference>
<evidence type="ECO:0000313" key="1">
    <source>
        <dbReference type="EMBL" id="MFC4623298.1"/>
    </source>
</evidence>